<protein>
    <submittedName>
        <fullName evidence="1">Uncharacterized protein</fullName>
    </submittedName>
</protein>
<dbReference type="Proteomes" id="UP000068516">
    <property type="component" value="Chromosome"/>
</dbReference>
<gene>
    <name evidence="1" type="ORF">RN92_03255</name>
</gene>
<evidence type="ECO:0000313" key="2">
    <source>
        <dbReference type="Proteomes" id="UP000068516"/>
    </source>
</evidence>
<sequence>MERMKKLKLANIFISKLEEIKKLFLSKSEINFSESLKIHKSLNKIITIRNKHFSDIEKRTFYKFIEEGNTNIERCKIYDGEMIDIFSKIESLLYEIVDINEKIEIV</sequence>
<accession>A0AAC9F116</accession>
<name>A0AAC9F116_9FUSO</name>
<dbReference type="AlphaFoldDB" id="A0AAC9F116"/>
<dbReference type="GeneID" id="60658608"/>
<dbReference type="EMBL" id="CP013336">
    <property type="protein sequence ID" value="ALQ34970.1"/>
    <property type="molecule type" value="Genomic_DNA"/>
</dbReference>
<dbReference type="RefSeq" id="WP_029495434.1">
    <property type="nucleotide sequence ID" value="NZ_ATKH01000123.1"/>
</dbReference>
<proteinExistence type="predicted"/>
<evidence type="ECO:0000313" key="1">
    <source>
        <dbReference type="EMBL" id="ALQ34970.1"/>
    </source>
</evidence>
<organism evidence="1 2">
    <name type="scientific">Fusobacterium hwasookii ChDC F206</name>
    <dbReference type="NCBI Taxonomy" id="1307443"/>
    <lineage>
        <taxon>Bacteria</taxon>
        <taxon>Fusobacteriati</taxon>
        <taxon>Fusobacteriota</taxon>
        <taxon>Fusobacteriia</taxon>
        <taxon>Fusobacteriales</taxon>
        <taxon>Fusobacteriaceae</taxon>
        <taxon>Fusobacterium</taxon>
    </lineage>
</organism>
<reference evidence="1 2" key="1">
    <citation type="submission" date="2015-11" db="EMBL/GenBank/DDBJ databases">
        <authorList>
            <person name="Kook J.-K."/>
            <person name="Park S.-N."/>
            <person name="Lim Y.K."/>
            <person name="Jo E."/>
        </authorList>
    </citation>
    <scope>NUCLEOTIDE SEQUENCE [LARGE SCALE GENOMIC DNA]</scope>
    <source>
        <strain evidence="1 2">ChDC F206</strain>
    </source>
</reference>